<evidence type="ECO:0000313" key="8">
    <source>
        <dbReference type="EMBL" id="RJL33532.1"/>
    </source>
</evidence>
<evidence type="ECO:0000256" key="4">
    <source>
        <dbReference type="ARBA" id="ARBA00022898"/>
    </source>
</evidence>
<comment type="caution">
    <text evidence="8">The sequence shown here is derived from an EMBL/GenBank/DDBJ whole genome shotgun (WGS) entry which is preliminary data.</text>
</comment>
<name>A0A3A4BGA9_9ACTN</name>
<accession>A0A3A4BGA9</accession>
<evidence type="ECO:0000256" key="1">
    <source>
        <dbReference type="ARBA" id="ARBA00001933"/>
    </source>
</evidence>
<dbReference type="SUPFAM" id="SSF53383">
    <property type="entry name" value="PLP-dependent transferases"/>
    <property type="match status" value="1"/>
</dbReference>
<dbReference type="InterPro" id="IPR001917">
    <property type="entry name" value="Aminotrans_II_pyridoxalP_BS"/>
</dbReference>
<dbReference type="GO" id="GO:0008483">
    <property type="term" value="F:transaminase activity"/>
    <property type="evidence" value="ECO:0007669"/>
    <property type="project" value="UniProtKB-KW"/>
</dbReference>
<dbReference type="RefSeq" id="WP_119926491.1">
    <property type="nucleotide sequence ID" value="NZ_QZEY01000003.1"/>
</dbReference>
<evidence type="ECO:0000256" key="6">
    <source>
        <dbReference type="RuleBase" id="RU003693"/>
    </source>
</evidence>
<dbReference type="Gene3D" id="3.40.640.10">
    <property type="entry name" value="Type I PLP-dependent aspartate aminotransferase-like (Major domain)"/>
    <property type="match status" value="1"/>
</dbReference>
<dbReference type="InterPro" id="IPR015421">
    <property type="entry name" value="PyrdxlP-dep_Trfase_major"/>
</dbReference>
<dbReference type="InterPro" id="IPR015422">
    <property type="entry name" value="PyrdxlP-dep_Trfase_small"/>
</dbReference>
<feature type="domain" description="Aminotransferase class I/classII large" evidence="7">
    <location>
        <begin position="46"/>
        <end position="384"/>
    </location>
</feature>
<keyword evidence="9" id="KW-1185">Reference proteome</keyword>
<gene>
    <name evidence="8" type="ORF">D5H75_12260</name>
</gene>
<dbReference type="PROSITE" id="PS00599">
    <property type="entry name" value="AA_TRANSFER_CLASS_2"/>
    <property type="match status" value="1"/>
</dbReference>
<dbReference type="OrthoDB" id="9807157at2"/>
<dbReference type="InterPro" id="IPR015424">
    <property type="entry name" value="PyrdxlP-dep_Trfase"/>
</dbReference>
<keyword evidence="8" id="KW-0032">Aminotransferase</keyword>
<sequence length="411" mass="44135">MADVFDKCRAWPDYRVAVAAGIYAYCTPLVERGDGTEVTVHGDRKVIMAGSNDYLGLSTDPRVKEAAIAAVRSLGTGCSGSRLLNGTLALHEEFEARMASFLGREAAMVGSTGFSTNLALAALLGQGDAVFADRHNHASLADAVRLSPARCLRYRHSDMDDLESLLTTTETDAARVIVTDGLFSMSGDLCDLPGIVKLAQRHNARVIVDQAHDLGLLGPNGRGVAEYFGLEPEVDLIAATLSKSFGSIGGVLAGPRDVIDYLRHQARSIIFTAALPPASIATALAALEIVRGEPERRGRVLDNAERLHNGLRALGYDTGTSATPVIPVYVRDALLCMRFWTELLQEGVFTNAVIHPATAVGNELIRVSVMATHTEEHLDRVLSAFERAGRRLGVIPARPPASFDQVRMARP</sequence>
<dbReference type="Pfam" id="PF00155">
    <property type="entry name" value="Aminotran_1_2"/>
    <property type="match status" value="1"/>
</dbReference>
<organism evidence="8 9">
    <name type="scientific">Bailinhaonella thermotolerans</name>
    <dbReference type="NCBI Taxonomy" id="1070861"/>
    <lineage>
        <taxon>Bacteria</taxon>
        <taxon>Bacillati</taxon>
        <taxon>Actinomycetota</taxon>
        <taxon>Actinomycetes</taxon>
        <taxon>Streptosporangiales</taxon>
        <taxon>Streptosporangiaceae</taxon>
        <taxon>Bailinhaonella</taxon>
    </lineage>
</organism>
<dbReference type="CDD" id="cd06454">
    <property type="entry name" value="KBL_like"/>
    <property type="match status" value="1"/>
</dbReference>
<dbReference type="Proteomes" id="UP000265768">
    <property type="component" value="Unassembled WGS sequence"/>
</dbReference>
<evidence type="ECO:0000256" key="5">
    <source>
        <dbReference type="ARBA" id="ARBA00047715"/>
    </source>
</evidence>
<dbReference type="EC" id="2.3.1.47" evidence="2"/>
<evidence type="ECO:0000259" key="7">
    <source>
        <dbReference type="Pfam" id="PF00155"/>
    </source>
</evidence>
<dbReference type="PANTHER" id="PTHR13693">
    <property type="entry name" value="CLASS II AMINOTRANSFERASE/8-AMINO-7-OXONONANOATE SYNTHASE"/>
    <property type="match status" value="1"/>
</dbReference>
<keyword evidence="3 8" id="KW-0808">Transferase</keyword>
<evidence type="ECO:0000313" key="9">
    <source>
        <dbReference type="Proteomes" id="UP000265768"/>
    </source>
</evidence>
<dbReference type="Gene3D" id="3.90.1150.10">
    <property type="entry name" value="Aspartate Aminotransferase, domain 1"/>
    <property type="match status" value="1"/>
</dbReference>
<protein>
    <recommendedName>
        <fullName evidence="2">8-amino-7-oxononanoate synthase</fullName>
        <ecNumber evidence="2">2.3.1.47</ecNumber>
    </recommendedName>
</protein>
<dbReference type="InterPro" id="IPR004839">
    <property type="entry name" value="Aminotransferase_I/II_large"/>
</dbReference>
<dbReference type="EMBL" id="QZEY01000003">
    <property type="protein sequence ID" value="RJL33532.1"/>
    <property type="molecule type" value="Genomic_DNA"/>
</dbReference>
<proteinExistence type="inferred from homology"/>
<dbReference type="AlphaFoldDB" id="A0A3A4BGA9"/>
<comment type="cofactor">
    <cofactor evidence="1 6">
        <name>pyridoxal 5'-phosphate</name>
        <dbReference type="ChEBI" id="CHEBI:597326"/>
    </cofactor>
</comment>
<dbReference type="GO" id="GO:0008710">
    <property type="term" value="F:8-amino-7-oxononanoate synthase activity"/>
    <property type="evidence" value="ECO:0007669"/>
    <property type="project" value="UniProtKB-EC"/>
</dbReference>
<evidence type="ECO:0000256" key="3">
    <source>
        <dbReference type="ARBA" id="ARBA00022679"/>
    </source>
</evidence>
<keyword evidence="4 6" id="KW-0663">Pyridoxal phosphate</keyword>
<dbReference type="PANTHER" id="PTHR13693:SF3">
    <property type="entry name" value="LD36009P"/>
    <property type="match status" value="1"/>
</dbReference>
<reference evidence="8 9" key="1">
    <citation type="submission" date="2018-09" db="EMBL/GenBank/DDBJ databases">
        <title>YIM 75507 draft genome.</title>
        <authorList>
            <person name="Tang S."/>
            <person name="Feng Y."/>
        </authorList>
    </citation>
    <scope>NUCLEOTIDE SEQUENCE [LARGE SCALE GENOMIC DNA]</scope>
    <source>
        <strain evidence="8 9">YIM 75507</strain>
    </source>
</reference>
<evidence type="ECO:0000256" key="2">
    <source>
        <dbReference type="ARBA" id="ARBA00013187"/>
    </source>
</evidence>
<dbReference type="InterPro" id="IPR050087">
    <property type="entry name" value="AON_synthase_class-II"/>
</dbReference>
<comment type="catalytic activity">
    <reaction evidence="5">
        <text>6-carboxyhexanoyl-[ACP] + L-alanine + H(+) = (8S)-8-amino-7-oxononanoate + holo-[ACP] + CO2</text>
        <dbReference type="Rhea" id="RHEA:42288"/>
        <dbReference type="Rhea" id="RHEA-COMP:9685"/>
        <dbReference type="Rhea" id="RHEA-COMP:9955"/>
        <dbReference type="ChEBI" id="CHEBI:15378"/>
        <dbReference type="ChEBI" id="CHEBI:16526"/>
        <dbReference type="ChEBI" id="CHEBI:57972"/>
        <dbReference type="ChEBI" id="CHEBI:64479"/>
        <dbReference type="ChEBI" id="CHEBI:78846"/>
        <dbReference type="ChEBI" id="CHEBI:149468"/>
        <dbReference type="EC" id="2.3.1.47"/>
    </reaction>
</comment>
<comment type="similarity">
    <text evidence="6">Belongs to the class-II pyridoxal-phosphate-dependent aminotransferase family.</text>
</comment>
<dbReference type="GO" id="GO:0030170">
    <property type="term" value="F:pyridoxal phosphate binding"/>
    <property type="evidence" value="ECO:0007669"/>
    <property type="project" value="InterPro"/>
</dbReference>